<dbReference type="SUPFAM" id="SSF81665">
    <property type="entry name" value="Calcium ATPase, transmembrane domain M"/>
    <property type="match status" value="1"/>
</dbReference>
<dbReference type="PANTHER" id="PTHR24093:SF369">
    <property type="entry name" value="CALCIUM-TRANSPORTING ATPASE"/>
    <property type="match status" value="1"/>
</dbReference>
<comment type="caution">
    <text evidence="14">The sequence shown here is derived from an EMBL/GenBank/DDBJ whole genome shotgun (WGS) entry which is preliminary data.</text>
</comment>
<dbReference type="InterPro" id="IPR036412">
    <property type="entry name" value="HAD-like_sf"/>
</dbReference>
<evidence type="ECO:0000256" key="9">
    <source>
        <dbReference type="ARBA" id="ARBA00023136"/>
    </source>
</evidence>
<dbReference type="InterPro" id="IPR008250">
    <property type="entry name" value="ATPase_P-typ_transduc_dom_A_sf"/>
</dbReference>
<dbReference type="SUPFAM" id="SSF81653">
    <property type="entry name" value="Calcium ATPase, transduction domain A"/>
    <property type="match status" value="1"/>
</dbReference>
<keyword evidence="7" id="KW-1278">Translocase</keyword>
<keyword evidence="9 10" id="KW-0472">Membrane</keyword>
<feature type="transmembrane region" description="Helical" evidence="10">
    <location>
        <begin position="294"/>
        <end position="315"/>
    </location>
</feature>
<evidence type="ECO:0000259" key="11">
    <source>
        <dbReference type="Pfam" id="PF00122"/>
    </source>
</evidence>
<dbReference type="InterPro" id="IPR044492">
    <property type="entry name" value="P_typ_ATPase_HD_dom"/>
</dbReference>
<dbReference type="Gene3D" id="3.40.50.1000">
    <property type="entry name" value="HAD superfamily/HAD-like"/>
    <property type="match status" value="1"/>
</dbReference>
<keyword evidence="3" id="KW-0479">Metal-binding</keyword>
<dbReference type="Gene3D" id="3.40.1110.10">
    <property type="entry name" value="Calcium-transporting ATPase, cytoplasmic domain N"/>
    <property type="match status" value="1"/>
</dbReference>
<proteinExistence type="predicted"/>
<dbReference type="Proteomes" id="UP001527925">
    <property type="component" value="Unassembled WGS sequence"/>
</dbReference>
<dbReference type="SFLD" id="SFLDF00027">
    <property type="entry name" value="p-type_atpase"/>
    <property type="match status" value="1"/>
</dbReference>
<evidence type="ECO:0000256" key="6">
    <source>
        <dbReference type="ARBA" id="ARBA00022842"/>
    </source>
</evidence>
<dbReference type="InterPro" id="IPR059000">
    <property type="entry name" value="ATPase_P-type_domA"/>
</dbReference>
<dbReference type="InterPro" id="IPR023214">
    <property type="entry name" value="HAD_sf"/>
</dbReference>
<dbReference type="NCBIfam" id="TIGR01494">
    <property type="entry name" value="ATPase_P-type"/>
    <property type="match status" value="2"/>
</dbReference>
<keyword evidence="8 10" id="KW-1133">Transmembrane helix</keyword>
<feature type="transmembrane region" description="Helical" evidence="10">
    <location>
        <begin position="335"/>
        <end position="359"/>
    </location>
</feature>
<dbReference type="InterPro" id="IPR001757">
    <property type="entry name" value="P_typ_ATPase"/>
</dbReference>
<feature type="transmembrane region" description="Helical" evidence="10">
    <location>
        <begin position="135"/>
        <end position="155"/>
    </location>
</feature>
<keyword evidence="5" id="KW-0067">ATP-binding</keyword>
<dbReference type="InterPro" id="IPR023298">
    <property type="entry name" value="ATPase_P-typ_TM_dom_sf"/>
</dbReference>
<evidence type="ECO:0000256" key="10">
    <source>
        <dbReference type="SAM" id="Phobius"/>
    </source>
</evidence>
<dbReference type="Pfam" id="PF13246">
    <property type="entry name" value="Cation_ATPase"/>
    <property type="match status" value="1"/>
</dbReference>
<name>A0ABR4N3L5_9FUNG</name>
<reference evidence="14 15" key="1">
    <citation type="submission" date="2023-09" db="EMBL/GenBank/DDBJ databases">
        <title>Pangenome analysis of Batrachochytrium dendrobatidis and related Chytrids.</title>
        <authorList>
            <person name="Yacoub M.N."/>
            <person name="Stajich J.E."/>
            <person name="James T.Y."/>
        </authorList>
    </citation>
    <scope>NUCLEOTIDE SEQUENCE [LARGE SCALE GENOMIC DNA]</scope>
    <source>
        <strain evidence="14 15">JEL0888</strain>
    </source>
</reference>
<evidence type="ECO:0000256" key="7">
    <source>
        <dbReference type="ARBA" id="ARBA00022967"/>
    </source>
</evidence>
<dbReference type="InterPro" id="IPR023299">
    <property type="entry name" value="ATPase_P-typ_cyto_dom_N"/>
</dbReference>
<organism evidence="14 15">
    <name type="scientific">Polyrhizophydium stewartii</name>
    <dbReference type="NCBI Taxonomy" id="2732419"/>
    <lineage>
        <taxon>Eukaryota</taxon>
        <taxon>Fungi</taxon>
        <taxon>Fungi incertae sedis</taxon>
        <taxon>Chytridiomycota</taxon>
        <taxon>Chytridiomycota incertae sedis</taxon>
        <taxon>Chytridiomycetes</taxon>
        <taxon>Rhizophydiales</taxon>
        <taxon>Rhizophydiales incertae sedis</taxon>
        <taxon>Polyrhizophydium</taxon>
    </lineage>
</organism>
<gene>
    <name evidence="14" type="primary">PMC1_3</name>
    <name evidence="14" type="ORF">HK105_206388</name>
</gene>
<feature type="transmembrane region" description="Helical" evidence="10">
    <location>
        <begin position="875"/>
        <end position="898"/>
    </location>
</feature>
<dbReference type="SUPFAM" id="SSF56784">
    <property type="entry name" value="HAD-like"/>
    <property type="match status" value="1"/>
</dbReference>
<feature type="domain" description="Cation-transporting P-type ATPase N-terminal" evidence="13">
    <location>
        <begin position="76"/>
        <end position="114"/>
    </location>
</feature>
<feature type="domain" description="Cation-transporting P-type ATPase C-terminal" evidence="12">
    <location>
        <begin position="831"/>
        <end position="1007"/>
    </location>
</feature>
<dbReference type="PANTHER" id="PTHR24093">
    <property type="entry name" value="CATION TRANSPORTING ATPASE"/>
    <property type="match status" value="1"/>
</dbReference>
<protein>
    <submittedName>
        <fullName evidence="14">Plasma membrane calcium</fullName>
    </submittedName>
</protein>
<evidence type="ECO:0000313" key="14">
    <source>
        <dbReference type="EMBL" id="KAL2914130.1"/>
    </source>
</evidence>
<keyword evidence="6" id="KW-0460">Magnesium</keyword>
<dbReference type="PRINTS" id="PR00119">
    <property type="entry name" value="CATATPASE"/>
</dbReference>
<comment type="subcellular location">
    <subcellularLocation>
        <location evidence="1">Endomembrane system</location>
        <topology evidence="1">Multi-pass membrane protein</topology>
    </subcellularLocation>
</comment>
<accession>A0ABR4N3L5</accession>
<feature type="transmembrane region" description="Helical" evidence="10">
    <location>
        <begin position="993"/>
        <end position="1012"/>
    </location>
</feature>
<dbReference type="InterPro" id="IPR006068">
    <property type="entry name" value="ATPase_P-typ_cation-transptr_C"/>
</dbReference>
<keyword evidence="15" id="KW-1185">Reference proteome</keyword>
<dbReference type="Gene3D" id="1.20.1110.10">
    <property type="entry name" value="Calcium-transporting ATPase, transmembrane domain"/>
    <property type="match status" value="1"/>
</dbReference>
<dbReference type="SUPFAM" id="SSF81660">
    <property type="entry name" value="Metal cation-transporting ATPase, ATP-binding domain N"/>
    <property type="match status" value="1"/>
</dbReference>
<dbReference type="Pfam" id="PF00689">
    <property type="entry name" value="Cation_ATPase_C"/>
    <property type="match status" value="1"/>
</dbReference>
<evidence type="ECO:0000256" key="1">
    <source>
        <dbReference type="ARBA" id="ARBA00004127"/>
    </source>
</evidence>
<keyword evidence="2 10" id="KW-0812">Transmembrane</keyword>
<dbReference type="PROSITE" id="PS00154">
    <property type="entry name" value="ATPASE_E1_E2"/>
    <property type="match status" value="1"/>
</dbReference>
<feature type="transmembrane region" description="Helical" evidence="10">
    <location>
        <begin position="918"/>
        <end position="939"/>
    </location>
</feature>
<feature type="transmembrane region" description="Helical" evidence="10">
    <location>
        <begin position="960"/>
        <end position="981"/>
    </location>
</feature>
<dbReference type="SFLD" id="SFLDG00002">
    <property type="entry name" value="C1.7:_P-type_atpase_like"/>
    <property type="match status" value="1"/>
</dbReference>
<dbReference type="PRINTS" id="PR00121">
    <property type="entry name" value="NAKATPASE"/>
</dbReference>
<dbReference type="Gene3D" id="2.70.150.10">
    <property type="entry name" value="Calcium-transporting ATPase, cytoplasmic transduction domain A"/>
    <property type="match status" value="1"/>
</dbReference>
<feature type="transmembrane region" description="Helical" evidence="10">
    <location>
        <begin position="804"/>
        <end position="823"/>
    </location>
</feature>
<dbReference type="InterPro" id="IPR004014">
    <property type="entry name" value="ATPase_P-typ_cation-transptr_N"/>
</dbReference>
<keyword evidence="4" id="KW-0547">Nucleotide-binding</keyword>
<evidence type="ECO:0000256" key="8">
    <source>
        <dbReference type="ARBA" id="ARBA00022989"/>
    </source>
</evidence>
<evidence type="ECO:0000259" key="12">
    <source>
        <dbReference type="Pfam" id="PF00689"/>
    </source>
</evidence>
<dbReference type="EMBL" id="JADGIZ020000037">
    <property type="protein sequence ID" value="KAL2914130.1"/>
    <property type="molecule type" value="Genomic_DNA"/>
</dbReference>
<evidence type="ECO:0000256" key="2">
    <source>
        <dbReference type="ARBA" id="ARBA00022692"/>
    </source>
</evidence>
<evidence type="ECO:0000259" key="13">
    <source>
        <dbReference type="Pfam" id="PF00690"/>
    </source>
</evidence>
<dbReference type="Pfam" id="PF00122">
    <property type="entry name" value="E1-E2_ATPase"/>
    <property type="match status" value="1"/>
</dbReference>
<dbReference type="Pfam" id="PF00690">
    <property type="entry name" value="Cation_ATPase_N"/>
    <property type="match status" value="1"/>
</dbReference>
<evidence type="ECO:0000256" key="5">
    <source>
        <dbReference type="ARBA" id="ARBA00022840"/>
    </source>
</evidence>
<evidence type="ECO:0000313" key="15">
    <source>
        <dbReference type="Proteomes" id="UP001527925"/>
    </source>
</evidence>
<dbReference type="SFLD" id="SFLDS00003">
    <property type="entry name" value="Haloacid_Dehalogenase"/>
    <property type="match status" value="1"/>
</dbReference>
<evidence type="ECO:0000256" key="4">
    <source>
        <dbReference type="ARBA" id="ARBA00022741"/>
    </source>
</evidence>
<evidence type="ECO:0000256" key="3">
    <source>
        <dbReference type="ARBA" id="ARBA00022723"/>
    </source>
</evidence>
<sequence length="1235" mass="130672">MAAAADASDPHVAAEPAAFALTPEAVLDLLDPKNPALYEEWGRARGIAGKLASSVDSGLLRMRTPRCTTTTMPSGRAVFGTNALPEPVLKSIFQFMWDALQDKTLLVLCAAAVVEMAIGVYKFKFAPEEKRDNLALIDGGAIVVAVLIVVMVGSISDFRKQNQFRQLSDFSKSLSETKVVRDAETVQVPTASLLVGDIVLIQTGDVVPADGVLIEGFQVQTDESTLTGEPISINKDLGNDPFLLSGTKVVSGVGRMIVVATGVNSLNGRSLLALEVEPEATPLQEKLGRIADMIAKFGVAAAIAMVVVLLVAYFIASPPSTKDSFAITQDVISLLILAITVVVVAVPEGLPLAVTISLAHATLRMLKDNNLVRHLAACETMGNATTICSDKTGTLTMNKMTVVQGVLLETHFEHADIPATVSAKLRGDKASAQQTAAFAKLLDLVAASLNVNSTAAETRNKDGEIAFNGSKTEVALLEFTRLLGFEYAKHRDAVKLTAIAPFSSERKRMSCIMRQPADTAFEAALGLDADEAAPAGAAHRDWVCAKGASEIILGLSDRFVDGDGRVRPMTAAKRAEFAGIIESFASQALRTIGAAIRPVPPAHAAAAAAATDASNGDGNGDGAEVEIPDSERLIFVGLFGILDPLRPEVPAAVASCQSAGIVVRMVTGDNIATARAIARSCGILTADGVAMEGPVFRALPQDELDAVLPRLQVLARSSPLDKQILVNSLKRLGHTVAVTGDGTNDAPALAAADVGFSMGIAGTEVSKEASDIVLMDDNFASLVKAVVWGRCVYDSIRKFLQFQLTVNVSAVVLTVITSFYTTVSGPKTIVSVLSAVQLLWINLIMDTFAALALATDPPSPDLLDRKPSSRAESIISPDMFKMIVGQGVYQVAACLVLFFQGPHWWGDRVYDPNSVKEVGVDVTTASIIFNTYVFCQVFNEINCRSITRDINVFKGFFKNGMFLFILGLTIVLQAIIVQFAGVIFKTNPSGLDWFGWAFLLLSASALCLSASFGNDTAVEFDSADHKASKPDVSLKSVVEAAVQKDSEDSSAPGSLTRANSADRSRELWFKAIRHTRMQVRVVGHFMAPKSSPMTKASAAPSSFVAMHLPPPATTAPSASAAGDAALPPNTVAPAITVSETSAGRDSGWSTLRDVVRTVSVVNAFRSGRAQRIDFATLQIADVDAIRRARAVQNRAAFTAAAAAFAHSNSVAASHASISASHSTLTPVRKSRDAFH</sequence>
<dbReference type="InterPro" id="IPR018303">
    <property type="entry name" value="ATPase_P-typ_P_site"/>
</dbReference>
<feature type="transmembrane region" description="Helical" evidence="10">
    <location>
        <begin position="105"/>
        <end position="123"/>
    </location>
</feature>
<feature type="domain" description="P-type ATPase A" evidence="11">
    <location>
        <begin position="175"/>
        <end position="269"/>
    </location>
</feature>
<feature type="transmembrane region" description="Helical" evidence="10">
    <location>
        <begin position="829"/>
        <end position="854"/>
    </location>
</feature>